<feature type="domain" description="Histidine kinase" evidence="11">
    <location>
        <begin position="216"/>
        <end position="428"/>
    </location>
</feature>
<dbReference type="InterPro" id="IPR003661">
    <property type="entry name" value="HisK_dim/P_dom"/>
</dbReference>
<evidence type="ECO:0000256" key="9">
    <source>
        <dbReference type="ARBA" id="ARBA00022840"/>
    </source>
</evidence>
<comment type="subcellular location">
    <subcellularLocation>
        <location evidence="2">Cell membrane</location>
        <topology evidence="2">Multi-pass membrane protein</topology>
    </subcellularLocation>
</comment>
<dbReference type="Proteomes" id="UP000295678">
    <property type="component" value="Unassembled WGS sequence"/>
</dbReference>
<dbReference type="InterPro" id="IPR036890">
    <property type="entry name" value="HATPase_C_sf"/>
</dbReference>
<dbReference type="AlphaFoldDB" id="A0A4R3MEH2"/>
<feature type="transmembrane region" description="Helical" evidence="10">
    <location>
        <begin position="47"/>
        <end position="66"/>
    </location>
</feature>
<feature type="transmembrane region" description="Helical" evidence="10">
    <location>
        <begin position="102"/>
        <end position="121"/>
    </location>
</feature>
<keyword evidence="10" id="KW-0472">Membrane</keyword>
<protein>
    <recommendedName>
        <fullName evidence="3">histidine kinase</fullName>
        <ecNumber evidence="3">2.7.13.3</ecNumber>
    </recommendedName>
</protein>
<reference evidence="12 13" key="1">
    <citation type="submission" date="2019-03" db="EMBL/GenBank/DDBJ databases">
        <title>Genomic Encyclopedia of Type Strains, Phase IV (KMG-IV): sequencing the most valuable type-strain genomes for metagenomic binning, comparative biology and taxonomic classification.</title>
        <authorList>
            <person name="Goeker M."/>
        </authorList>
    </citation>
    <scope>NUCLEOTIDE SEQUENCE [LARGE SCALE GENOMIC DNA]</scope>
    <source>
        <strain evidence="12 13">DSM 19345</strain>
    </source>
</reference>
<gene>
    <name evidence="12" type="ORF">EDC22_10586</name>
</gene>
<keyword evidence="10" id="KW-0812">Transmembrane</keyword>
<dbReference type="InterPro" id="IPR036097">
    <property type="entry name" value="HisK_dim/P_sf"/>
</dbReference>
<proteinExistence type="predicted"/>
<dbReference type="SMART" id="SM00388">
    <property type="entry name" value="HisKA"/>
    <property type="match status" value="1"/>
</dbReference>
<dbReference type="GO" id="GO:0000155">
    <property type="term" value="F:phosphorelay sensor kinase activity"/>
    <property type="evidence" value="ECO:0007669"/>
    <property type="project" value="InterPro"/>
</dbReference>
<name>A0A4R3MEH2_9HYPH</name>
<evidence type="ECO:0000256" key="10">
    <source>
        <dbReference type="SAM" id="Phobius"/>
    </source>
</evidence>
<dbReference type="InterPro" id="IPR050980">
    <property type="entry name" value="2C_sensor_his_kinase"/>
</dbReference>
<sequence length="444" mass="46640">MTATTPHDLPLRRSRLRLRTLVRLRWIAIAGQSAAVIAVYLVLGYDLPVGLCFALIALSAWLNMFLRIRYPASRELSAGPATALLGYDIVQLAALLALTGGLANPFAILLLVPVVVSASALPPANTVSLGGIALACATVIGVVHLPLPWAGGNEPDLPGLYVAGIWVALALTLGFMGTYAFRVAEEARQMSDALAAAELVLAREQHLSALDGLAAAAAHELGTPLATIALVARELERELPPDGPHADDVRLLRSQVERCRGILERISSLGEEPGGHLDRLPLASLIEEIAAPHRAFGIDIAVSLDGMPPEPVGRRDPGILYGLGNLVENAVDFATSSVRIRATWSATKVAVEIADDGPGFPPDVLAKIGEPYISTRRGRRGSSDQSGLGLGLFIAKTLLERSGATLQFGNRSDEAGGAVVGATWPRHRFETPPTAAADADNAAA</sequence>
<keyword evidence="13" id="KW-1185">Reference proteome</keyword>
<dbReference type="CDD" id="cd00082">
    <property type="entry name" value="HisKA"/>
    <property type="match status" value="1"/>
</dbReference>
<keyword evidence="9" id="KW-0067">ATP-binding</keyword>
<dbReference type="SUPFAM" id="SSF47384">
    <property type="entry name" value="Homodimeric domain of signal transducing histidine kinase"/>
    <property type="match status" value="1"/>
</dbReference>
<keyword evidence="7" id="KW-0547">Nucleotide-binding</keyword>
<keyword evidence="4" id="KW-1003">Cell membrane</keyword>
<dbReference type="RefSeq" id="WP_132806440.1">
    <property type="nucleotide sequence ID" value="NZ_SMAK01000005.1"/>
</dbReference>
<dbReference type="SMART" id="SM00387">
    <property type="entry name" value="HATPase_c"/>
    <property type="match status" value="1"/>
</dbReference>
<evidence type="ECO:0000259" key="11">
    <source>
        <dbReference type="PROSITE" id="PS50109"/>
    </source>
</evidence>
<dbReference type="GO" id="GO:0005524">
    <property type="term" value="F:ATP binding"/>
    <property type="evidence" value="ECO:0007669"/>
    <property type="project" value="UniProtKB-KW"/>
</dbReference>
<dbReference type="Pfam" id="PF00512">
    <property type="entry name" value="HisKA"/>
    <property type="match status" value="1"/>
</dbReference>
<evidence type="ECO:0000256" key="6">
    <source>
        <dbReference type="ARBA" id="ARBA00022679"/>
    </source>
</evidence>
<dbReference type="OrthoDB" id="9785252at2"/>
<dbReference type="PANTHER" id="PTHR44936:SF10">
    <property type="entry name" value="SENSOR PROTEIN RSTB"/>
    <property type="match status" value="1"/>
</dbReference>
<dbReference type="PRINTS" id="PR00344">
    <property type="entry name" value="BCTRLSENSOR"/>
</dbReference>
<dbReference type="EMBL" id="SMAK01000005">
    <property type="protein sequence ID" value="TCT10587.1"/>
    <property type="molecule type" value="Genomic_DNA"/>
</dbReference>
<dbReference type="Pfam" id="PF02518">
    <property type="entry name" value="HATPase_c"/>
    <property type="match status" value="1"/>
</dbReference>
<evidence type="ECO:0000256" key="1">
    <source>
        <dbReference type="ARBA" id="ARBA00000085"/>
    </source>
</evidence>
<dbReference type="InterPro" id="IPR047770">
    <property type="entry name" value="RegB"/>
</dbReference>
<dbReference type="SUPFAM" id="SSF55874">
    <property type="entry name" value="ATPase domain of HSP90 chaperone/DNA topoisomerase II/histidine kinase"/>
    <property type="match status" value="1"/>
</dbReference>
<keyword evidence="10" id="KW-1133">Transmembrane helix</keyword>
<evidence type="ECO:0000256" key="5">
    <source>
        <dbReference type="ARBA" id="ARBA00022553"/>
    </source>
</evidence>
<evidence type="ECO:0000256" key="8">
    <source>
        <dbReference type="ARBA" id="ARBA00022777"/>
    </source>
</evidence>
<evidence type="ECO:0000256" key="7">
    <source>
        <dbReference type="ARBA" id="ARBA00022741"/>
    </source>
</evidence>
<feature type="transmembrane region" description="Helical" evidence="10">
    <location>
        <begin position="159"/>
        <end position="181"/>
    </location>
</feature>
<dbReference type="NCBIfam" id="NF033792">
    <property type="entry name" value="ActS_PrrB_HisK"/>
    <property type="match status" value="1"/>
</dbReference>
<dbReference type="EC" id="2.7.13.3" evidence="3"/>
<dbReference type="Gene3D" id="1.10.287.130">
    <property type="match status" value="1"/>
</dbReference>
<organism evidence="12 13">
    <name type="scientific">Tepidamorphus gemmatus</name>
    <dbReference type="NCBI Taxonomy" id="747076"/>
    <lineage>
        <taxon>Bacteria</taxon>
        <taxon>Pseudomonadati</taxon>
        <taxon>Pseudomonadota</taxon>
        <taxon>Alphaproteobacteria</taxon>
        <taxon>Hyphomicrobiales</taxon>
        <taxon>Tepidamorphaceae</taxon>
        <taxon>Tepidamorphus</taxon>
    </lineage>
</organism>
<keyword evidence="6" id="KW-0808">Transferase</keyword>
<comment type="caution">
    <text evidence="12">The sequence shown here is derived from an EMBL/GenBank/DDBJ whole genome shotgun (WGS) entry which is preliminary data.</text>
</comment>
<evidence type="ECO:0000313" key="13">
    <source>
        <dbReference type="Proteomes" id="UP000295678"/>
    </source>
</evidence>
<comment type="catalytic activity">
    <reaction evidence="1">
        <text>ATP + protein L-histidine = ADP + protein N-phospho-L-histidine.</text>
        <dbReference type="EC" id="2.7.13.3"/>
    </reaction>
</comment>
<evidence type="ECO:0000256" key="2">
    <source>
        <dbReference type="ARBA" id="ARBA00004651"/>
    </source>
</evidence>
<keyword evidence="5" id="KW-0597">Phosphoprotein</keyword>
<evidence type="ECO:0000256" key="4">
    <source>
        <dbReference type="ARBA" id="ARBA00022475"/>
    </source>
</evidence>
<evidence type="ECO:0000313" key="12">
    <source>
        <dbReference type="EMBL" id="TCT10587.1"/>
    </source>
</evidence>
<feature type="transmembrane region" description="Helical" evidence="10">
    <location>
        <begin position="21"/>
        <end position="41"/>
    </location>
</feature>
<dbReference type="PROSITE" id="PS50109">
    <property type="entry name" value="HIS_KIN"/>
    <property type="match status" value="1"/>
</dbReference>
<dbReference type="PANTHER" id="PTHR44936">
    <property type="entry name" value="SENSOR PROTEIN CREC"/>
    <property type="match status" value="1"/>
</dbReference>
<feature type="transmembrane region" description="Helical" evidence="10">
    <location>
        <begin position="128"/>
        <end position="147"/>
    </location>
</feature>
<accession>A0A4R3MEH2</accession>
<keyword evidence="8 12" id="KW-0418">Kinase</keyword>
<dbReference type="InterPro" id="IPR004358">
    <property type="entry name" value="Sig_transdc_His_kin-like_C"/>
</dbReference>
<dbReference type="GO" id="GO:0005886">
    <property type="term" value="C:plasma membrane"/>
    <property type="evidence" value="ECO:0007669"/>
    <property type="project" value="UniProtKB-SubCell"/>
</dbReference>
<dbReference type="Gene3D" id="3.30.565.10">
    <property type="entry name" value="Histidine kinase-like ATPase, C-terminal domain"/>
    <property type="match status" value="1"/>
</dbReference>
<evidence type="ECO:0000256" key="3">
    <source>
        <dbReference type="ARBA" id="ARBA00012438"/>
    </source>
</evidence>
<dbReference type="InterPro" id="IPR005467">
    <property type="entry name" value="His_kinase_dom"/>
</dbReference>
<dbReference type="InterPro" id="IPR003594">
    <property type="entry name" value="HATPase_dom"/>
</dbReference>